<dbReference type="EMBL" id="ML119052">
    <property type="protein sequence ID" value="ROT41464.1"/>
    <property type="molecule type" value="Genomic_DNA"/>
</dbReference>
<feature type="compositionally biased region" description="Low complexity" evidence="6">
    <location>
        <begin position="304"/>
        <end position="316"/>
    </location>
</feature>
<name>A0A3N2Q3W6_SODAK</name>
<dbReference type="PANTHER" id="PTHR13353:SF5">
    <property type="entry name" value="TRANSMEMBRANE PROTEIN 19"/>
    <property type="match status" value="1"/>
</dbReference>
<evidence type="ECO:0008006" key="10">
    <source>
        <dbReference type="Google" id="ProtNLM"/>
    </source>
</evidence>
<evidence type="ECO:0000256" key="4">
    <source>
        <dbReference type="ARBA" id="ARBA00022989"/>
    </source>
</evidence>
<keyword evidence="3 7" id="KW-0812">Transmembrane</keyword>
<evidence type="ECO:0000256" key="7">
    <source>
        <dbReference type="SAM" id="Phobius"/>
    </source>
</evidence>
<gene>
    <name evidence="8" type="ORF">SODALDRAFT_331196</name>
</gene>
<keyword evidence="9" id="KW-1185">Reference proteome</keyword>
<feature type="region of interest" description="Disordered" evidence="6">
    <location>
        <begin position="293"/>
        <end position="338"/>
    </location>
</feature>
<dbReference type="Proteomes" id="UP000272025">
    <property type="component" value="Unassembled WGS sequence"/>
</dbReference>
<organism evidence="8 9">
    <name type="scientific">Sodiomyces alkalinus (strain CBS 110278 / VKM F-3762 / F11)</name>
    <name type="common">Alkaliphilic filamentous fungus</name>
    <dbReference type="NCBI Taxonomy" id="1314773"/>
    <lineage>
        <taxon>Eukaryota</taxon>
        <taxon>Fungi</taxon>
        <taxon>Dikarya</taxon>
        <taxon>Ascomycota</taxon>
        <taxon>Pezizomycotina</taxon>
        <taxon>Sordariomycetes</taxon>
        <taxon>Hypocreomycetidae</taxon>
        <taxon>Glomerellales</taxon>
        <taxon>Plectosphaerellaceae</taxon>
        <taxon>Sodiomyces</taxon>
    </lineage>
</organism>
<evidence type="ECO:0000256" key="5">
    <source>
        <dbReference type="ARBA" id="ARBA00023136"/>
    </source>
</evidence>
<feature type="transmembrane region" description="Helical" evidence="7">
    <location>
        <begin position="27"/>
        <end position="55"/>
    </location>
</feature>
<feature type="compositionally biased region" description="Basic and acidic residues" evidence="6">
    <location>
        <begin position="317"/>
        <end position="326"/>
    </location>
</feature>
<keyword evidence="5 7" id="KW-0472">Membrane</keyword>
<evidence type="ECO:0000313" key="9">
    <source>
        <dbReference type="Proteomes" id="UP000272025"/>
    </source>
</evidence>
<proteinExistence type="inferred from homology"/>
<evidence type="ECO:0000313" key="8">
    <source>
        <dbReference type="EMBL" id="ROT41464.1"/>
    </source>
</evidence>
<accession>A0A3N2Q3W6</accession>
<dbReference type="OrthoDB" id="30881at2759"/>
<evidence type="ECO:0000256" key="1">
    <source>
        <dbReference type="ARBA" id="ARBA00004141"/>
    </source>
</evidence>
<dbReference type="GeneID" id="39579876"/>
<evidence type="ECO:0000256" key="6">
    <source>
        <dbReference type="SAM" id="MobiDB-lite"/>
    </source>
</evidence>
<dbReference type="InterPro" id="IPR002794">
    <property type="entry name" value="DUF92_TMEM19"/>
</dbReference>
<dbReference type="Pfam" id="PF01940">
    <property type="entry name" value="DUF92"/>
    <property type="match status" value="1"/>
</dbReference>
<dbReference type="GO" id="GO:0016020">
    <property type="term" value="C:membrane"/>
    <property type="evidence" value="ECO:0007669"/>
    <property type="project" value="UniProtKB-SubCell"/>
</dbReference>
<evidence type="ECO:0000256" key="2">
    <source>
        <dbReference type="ARBA" id="ARBA00009012"/>
    </source>
</evidence>
<dbReference type="RefSeq" id="XP_028469270.1">
    <property type="nucleotide sequence ID" value="XM_028611398.1"/>
</dbReference>
<dbReference type="AlphaFoldDB" id="A0A3N2Q3W6"/>
<comment type="similarity">
    <text evidence="2">Belongs to the TMEM19 family.</text>
</comment>
<evidence type="ECO:0000256" key="3">
    <source>
        <dbReference type="ARBA" id="ARBA00022692"/>
    </source>
</evidence>
<reference evidence="8 9" key="1">
    <citation type="journal article" date="2018" name="Mol. Ecol.">
        <title>The obligate alkalophilic soda-lake fungus Sodiomyces alkalinus has shifted to a protein diet.</title>
        <authorList>
            <person name="Grum-Grzhimaylo A.A."/>
            <person name="Falkoski D.L."/>
            <person name="van den Heuvel J."/>
            <person name="Valero-Jimenez C.A."/>
            <person name="Min B."/>
            <person name="Choi I.G."/>
            <person name="Lipzen A."/>
            <person name="Daum C.G."/>
            <person name="Aanen D.K."/>
            <person name="Tsang A."/>
            <person name="Henrissat B."/>
            <person name="Bilanenko E.N."/>
            <person name="de Vries R.P."/>
            <person name="van Kan J.A.L."/>
            <person name="Grigoriev I.V."/>
            <person name="Debets A.J.M."/>
        </authorList>
    </citation>
    <scope>NUCLEOTIDE SEQUENCE [LARGE SCALE GENOMIC DNA]</scope>
    <source>
        <strain evidence="8 9">F11</strain>
    </source>
</reference>
<sequence>MQWQIAAPATLALVVYAQWRKALTPSGILAAIFTAAIHAYHPWNLPFTLLCTFFLSGTLATKIKHGYKATLTMQSKGSVGEGPRTHTQVFANSLIATALTWTHAVQLGKRQASLANPNAETTGSLCYSFHGDLLVIGIIACYAAAAADTFSSELGILARTQPRLITDPVRKVPPGTNGGVTIEGLAAGLLGSSIIAAVTMYLLPTCDESTADTPGGGVPWTTQQRVLYAVAIALWGVVGSIFDSWLGATCQATVKDVRTGKVVEGEGGSRALVSPTETRQLARAEVEKVVLAGEGQDATEKTDASSSAIDDGAAVAPRKEKEGPKEKARRPSFGDEKPTRVIENGIDLLDNNDVNFLMTLFMSVAAMTLASKVLGVPFESIKV</sequence>
<feature type="transmembrane region" description="Helical" evidence="7">
    <location>
        <begin position="180"/>
        <end position="203"/>
    </location>
</feature>
<dbReference type="STRING" id="1314773.A0A3N2Q3W6"/>
<dbReference type="PANTHER" id="PTHR13353">
    <property type="entry name" value="TRANSMEMBRANE PROTEIN 19"/>
    <property type="match status" value="1"/>
</dbReference>
<feature type="transmembrane region" description="Helical" evidence="7">
    <location>
        <begin position="226"/>
        <end position="248"/>
    </location>
</feature>
<protein>
    <recommendedName>
        <fullName evidence="10">DUF92 domain-containing protein</fullName>
    </recommendedName>
</protein>
<comment type="subcellular location">
    <subcellularLocation>
        <location evidence="1">Membrane</location>
        <topology evidence="1">Multi-pass membrane protein</topology>
    </subcellularLocation>
</comment>
<keyword evidence="4 7" id="KW-1133">Transmembrane helix</keyword>